<protein>
    <submittedName>
        <fullName evidence="2">Oxalate oxidase GF-3.8</fullName>
    </submittedName>
</protein>
<dbReference type="SUPFAM" id="SSF51182">
    <property type="entry name" value="RmlC-like cupins"/>
    <property type="match status" value="1"/>
</dbReference>
<dbReference type="AlphaFoldDB" id="A0A0L0NCR6"/>
<dbReference type="STRING" id="1163406.A0A0L0NCR6"/>
<reference evidence="2 3" key="1">
    <citation type="journal article" date="2015" name="BMC Genomics">
        <title>The genome of the truffle-parasite Tolypocladium ophioglossoides and the evolution of antifungal peptaibiotics.</title>
        <authorList>
            <person name="Quandt C.A."/>
            <person name="Bushley K.E."/>
            <person name="Spatafora J.W."/>
        </authorList>
    </citation>
    <scope>NUCLEOTIDE SEQUENCE [LARGE SCALE GENOMIC DNA]</scope>
    <source>
        <strain evidence="2 3">CBS 100239</strain>
    </source>
</reference>
<evidence type="ECO:0000313" key="2">
    <source>
        <dbReference type="EMBL" id="KND91883.1"/>
    </source>
</evidence>
<dbReference type="PANTHER" id="PTHR38599:SF1">
    <property type="entry name" value="CUPIN DOMAIN PROTEIN (AFU_ORTHOLOGUE AFUA_3G13620)"/>
    <property type="match status" value="1"/>
</dbReference>
<accession>A0A0L0NCR6</accession>
<sequence>MSSPDISWLFSESNSIKFDISRLQISPFRRTAHHTKTTCLDPFLVISSTNYPTAIMEASPIATSTRPRENGELLFDHEIANAPGKSIVGLRVSFGPDGWTPPHRHGGATVVALVQEGEILSGMNGNPPKVYKPGESFMERPGCHHTVGENNSKEKPASFIAVFVIDTEVLKVGGYAALTQLDEGW</sequence>
<dbReference type="EMBL" id="LFRF01000007">
    <property type="protein sequence ID" value="KND91883.1"/>
    <property type="molecule type" value="Genomic_DNA"/>
</dbReference>
<evidence type="ECO:0000313" key="3">
    <source>
        <dbReference type="Proteomes" id="UP000036947"/>
    </source>
</evidence>
<feature type="domain" description="Cupin type-2" evidence="1">
    <location>
        <begin position="91"/>
        <end position="163"/>
    </location>
</feature>
<organism evidence="2 3">
    <name type="scientific">Tolypocladium ophioglossoides (strain CBS 100239)</name>
    <name type="common">Snaketongue truffleclub</name>
    <name type="synonym">Elaphocordyceps ophioglossoides</name>
    <dbReference type="NCBI Taxonomy" id="1163406"/>
    <lineage>
        <taxon>Eukaryota</taxon>
        <taxon>Fungi</taxon>
        <taxon>Dikarya</taxon>
        <taxon>Ascomycota</taxon>
        <taxon>Pezizomycotina</taxon>
        <taxon>Sordariomycetes</taxon>
        <taxon>Hypocreomycetidae</taxon>
        <taxon>Hypocreales</taxon>
        <taxon>Ophiocordycipitaceae</taxon>
        <taxon>Tolypocladium</taxon>
    </lineage>
</organism>
<dbReference type="Pfam" id="PF07883">
    <property type="entry name" value="Cupin_2"/>
    <property type="match status" value="1"/>
</dbReference>
<dbReference type="Proteomes" id="UP000036947">
    <property type="component" value="Unassembled WGS sequence"/>
</dbReference>
<dbReference type="InterPro" id="IPR013096">
    <property type="entry name" value="Cupin_2"/>
</dbReference>
<keyword evidence="3" id="KW-1185">Reference proteome</keyword>
<gene>
    <name evidence="2" type="ORF">TOPH_03592</name>
</gene>
<dbReference type="CDD" id="cd02234">
    <property type="entry name" value="cupin_BLR7677-like"/>
    <property type="match status" value="1"/>
</dbReference>
<comment type="caution">
    <text evidence="2">The sequence shown here is derived from an EMBL/GenBank/DDBJ whole genome shotgun (WGS) entry which is preliminary data.</text>
</comment>
<dbReference type="Gene3D" id="2.60.120.10">
    <property type="entry name" value="Jelly Rolls"/>
    <property type="match status" value="1"/>
</dbReference>
<dbReference type="InterPro" id="IPR014710">
    <property type="entry name" value="RmlC-like_jellyroll"/>
</dbReference>
<dbReference type="InterPro" id="IPR011051">
    <property type="entry name" value="RmlC_Cupin_sf"/>
</dbReference>
<name>A0A0L0NCR6_TOLOC</name>
<proteinExistence type="predicted"/>
<evidence type="ECO:0000259" key="1">
    <source>
        <dbReference type="Pfam" id="PF07883"/>
    </source>
</evidence>
<dbReference type="OrthoDB" id="5793281at2759"/>
<dbReference type="PANTHER" id="PTHR38599">
    <property type="entry name" value="CUPIN DOMAIN PROTEIN (AFU_ORTHOLOGUE AFUA_3G13620)"/>
    <property type="match status" value="1"/>
</dbReference>